<proteinExistence type="predicted"/>
<dbReference type="CDD" id="cd09917">
    <property type="entry name" value="F-box_SF"/>
    <property type="match status" value="1"/>
</dbReference>
<dbReference type="InterPro" id="IPR001810">
    <property type="entry name" value="F-box_dom"/>
</dbReference>
<name>A0A5B8HV97_9VIRU</name>
<reference evidence="2" key="1">
    <citation type="submission" date="2018-11" db="EMBL/GenBank/DDBJ databases">
        <title>A distinct lineage of giant viruses engineers rhodopsin photosystems in predatory marine eukaryotes.</title>
        <authorList>
            <person name="Needham D.M."/>
            <person name="Yoshizawa S."/>
            <person name="Hosaka T."/>
            <person name="Poirier C."/>
            <person name="Choi C.-J."/>
            <person name="Hehenberger E."/>
            <person name="Irwin N.A.T."/>
            <person name="Wilken S."/>
            <person name="Yung C.-M."/>
            <person name="Bachy C."/>
            <person name="Kurihara R."/>
            <person name="Nakajima Y."/>
            <person name="Kojima K."/>
            <person name="Kimura-Someya T."/>
            <person name="Leonard G."/>
            <person name="Malmstrom R.R."/>
            <person name="Mende D."/>
            <person name="Olson D.K."/>
            <person name="Sudo Y."/>
            <person name="Sudek S."/>
            <person name="Richards T.A."/>
            <person name="DeLong E.F."/>
            <person name="Keeling P.J."/>
            <person name="Santoro A.E."/>
            <person name="Shirouzu M."/>
            <person name="Iwasaki W."/>
            <person name="Worden A.Z."/>
        </authorList>
    </citation>
    <scope>NUCLEOTIDE SEQUENCE</scope>
</reference>
<accession>A0A5B8HV97</accession>
<gene>
    <name evidence="2" type="ORF">2_21</name>
</gene>
<sequence length="144" mass="17179">MNLSLLPYDIIIKIFGNLDITEAKNLGNSCKHLNYIFQELSKKNKYQPLNDSKLIKNYVNKGIRFLKINNDYYKIINIIQYINDSITIIFKNGDMLNINKDNSLLFNLNKKRIYIQKNNIKIILKSKFKYKINSISWKKYIMFN</sequence>
<dbReference type="InterPro" id="IPR036047">
    <property type="entry name" value="F-box-like_dom_sf"/>
</dbReference>
<dbReference type="Pfam" id="PF00646">
    <property type="entry name" value="F-box"/>
    <property type="match status" value="1"/>
</dbReference>
<dbReference type="PROSITE" id="PS50181">
    <property type="entry name" value="FBOX"/>
    <property type="match status" value="1"/>
</dbReference>
<protein>
    <recommendedName>
        <fullName evidence="1">F-box domain-containing protein</fullName>
    </recommendedName>
</protein>
<dbReference type="EMBL" id="MK250086">
    <property type="protein sequence ID" value="QDY51949.1"/>
    <property type="molecule type" value="Genomic_DNA"/>
</dbReference>
<evidence type="ECO:0000313" key="2">
    <source>
        <dbReference type="EMBL" id="QDY51949.1"/>
    </source>
</evidence>
<dbReference type="SUPFAM" id="SSF81383">
    <property type="entry name" value="F-box domain"/>
    <property type="match status" value="1"/>
</dbReference>
<feature type="domain" description="F-box" evidence="1">
    <location>
        <begin position="1"/>
        <end position="49"/>
    </location>
</feature>
<evidence type="ECO:0000259" key="1">
    <source>
        <dbReference type="PROSITE" id="PS50181"/>
    </source>
</evidence>
<organism evidence="2">
    <name type="scientific">Mimiviridae sp. ChoanoV1</name>
    <dbReference type="NCBI Taxonomy" id="2596887"/>
    <lineage>
        <taxon>Viruses</taxon>
        <taxon>Varidnaviria</taxon>
        <taxon>Bamfordvirae</taxon>
        <taxon>Nucleocytoviricota</taxon>
        <taxon>Megaviricetes</taxon>
        <taxon>Imitervirales</taxon>
        <taxon>Schizomimiviridae</taxon>
    </lineage>
</organism>